<comment type="caution">
    <text evidence="1">The sequence shown here is derived from an EMBL/GenBank/DDBJ whole genome shotgun (WGS) entry which is preliminary data.</text>
</comment>
<evidence type="ECO:0000313" key="1">
    <source>
        <dbReference type="EMBL" id="KAJ9085373.1"/>
    </source>
</evidence>
<proteinExistence type="predicted"/>
<protein>
    <submittedName>
        <fullName evidence="1">Uncharacterized protein</fullName>
    </submittedName>
</protein>
<dbReference type="Proteomes" id="UP001165960">
    <property type="component" value="Unassembled WGS sequence"/>
</dbReference>
<keyword evidence="2" id="KW-1185">Reference proteome</keyword>
<accession>A0ACC2UEB0</accession>
<name>A0ACC2UEB0_9FUNG</name>
<reference evidence="1" key="1">
    <citation type="submission" date="2022-04" db="EMBL/GenBank/DDBJ databases">
        <title>Genome of the entomopathogenic fungus Entomophthora muscae.</title>
        <authorList>
            <person name="Elya C."/>
            <person name="Lovett B.R."/>
            <person name="Lee E."/>
            <person name="Macias A.M."/>
            <person name="Hajek A.E."/>
            <person name="De Bivort B.L."/>
            <person name="Kasson M.T."/>
            <person name="De Fine Licht H.H."/>
            <person name="Stajich J.E."/>
        </authorList>
    </citation>
    <scope>NUCLEOTIDE SEQUENCE</scope>
    <source>
        <strain evidence="1">Berkeley</strain>
    </source>
</reference>
<dbReference type="EMBL" id="QTSX02000766">
    <property type="protein sequence ID" value="KAJ9085373.1"/>
    <property type="molecule type" value="Genomic_DNA"/>
</dbReference>
<evidence type="ECO:0000313" key="2">
    <source>
        <dbReference type="Proteomes" id="UP001165960"/>
    </source>
</evidence>
<gene>
    <name evidence="1" type="ORF">DSO57_1014589</name>
</gene>
<sequence length="130" mass="14109">MGNFISSSLAQQLGLQEGPSTWVTLTNKSRTKVTKIEGSLGVHIENNYFNIRVSALSNLVFSLIQGFPWAKTAKAILNLDSMTLSTQEEGITSSISFDQTGHKGILTSEDTINVLAALKEISQTQIPPEL</sequence>
<organism evidence="1 2">
    <name type="scientific">Entomophthora muscae</name>
    <dbReference type="NCBI Taxonomy" id="34485"/>
    <lineage>
        <taxon>Eukaryota</taxon>
        <taxon>Fungi</taxon>
        <taxon>Fungi incertae sedis</taxon>
        <taxon>Zoopagomycota</taxon>
        <taxon>Entomophthoromycotina</taxon>
        <taxon>Entomophthoromycetes</taxon>
        <taxon>Entomophthorales</taxon>
        <taxon>Entomophthoraceae</taxon>
        <taxon>Entomophthora</taxon>
    </lineage>
</organism>